<keyword evidence="1" id="KW-0812">Transmembrane</keyword>
<evidence type="ECO:0000313" key="3">
    <source>
        <dbReference type="Proteomes" id="UP000823597"/>
    </source>
</evidence>
<dbReference type="InterPro" id="IPR007359">
    <property type="entry name" value="SigmaE_reg_RseC_MucC"/>
</dbReference>
<feature type="transmembrane region" description="Helical" evidence="1">
    <location>
        <begin position="104"/>
        <end position="124"/>
    </location>
</feature>
<dbReference type="PANTHER" id="PTHR35867">
    <property type="entry name" value="PROTEIN RSEC"/>
    <property type="match status" value="1"/>
</dbReference>
<keyword evidence="1" id="KW-1133">Transmembrane helix</keyword>
<keyword evidence="1" id="KW-0472">Membrane</keyword>
<evidence type="ECO:0000313" key="2">
    <source>
        <dbReference type="EMBL" id="MBO8465321.1"/>
    </source>
</evidence>
<gene>
    <name evidence="2" type="ORF">IAB93_04910</name>
</gene>
<accession>A0A9D9I3L6</accession>
<dbReference type="AlphaFoldDB" id="A0A9D9I3L6"/>
<protein>
    <submittedName>
        <fullName evidence="2">SoxR reducing system RseC family protein</fullName>
    </submittedName>
</protein>
<organism evidence="2 3">
    <name type="scientific">Candidatus Merdivivens pullistercoris</name>
    <dbReference type="NCBI Taxonomy" id="2840873"/>
    <lineage>
        <taxon>Bacteria</taxon>
        <taxon>Pseudomonadati</taxon>
        <taxon>Bacteroidota</taxon>
        <taxon>Bacteroidia</taxon>
        <taxon>Bacteroidales</taxon>
        <taxon>Muribaculaceae</taxon>
        <taxon>Muribaculaceae incertae sedis</taxon>
        <taxon>Candidatus Merdivivens</taxon>
    </lineage>
</organism>
<comment type="caution">
    <text evidence="2">The sequence shown here is derived from an EMBL/GenBank/DDBJ whole genome shotgun (WGS) entry which is preliminary data.</text>
</comment>
<dbReference type="Pfam" id="PF04246">
    <property type="entry name" value="RseC_MucC"/>
    <property type="match status" value="1"/>
</dbReference>
<sequence>MGKGKIVHDGIVREVHPDSVTVEMVCQSACAGCHAKGVCGASDEAVRFITLPPPPFELLNPGDKVYVELKSSMGLKAVWLSYVIPVAILMILILTLSSVGMQELYTGLLSIAGTGIYYLVIYLLRGKLSRQFYFSLKKKQP</sequence>
<proteinExistence type="predicted"/>
<reference evidence="2" key="1">
    <citation type="submission" date="2020-10" db="EMBL/GenBank/DDBJ databases">
        <authorList>
            <person name="Gilroy R."/>
        </authorList>
    </citation>
    <scope>NUCLEOTIDE SEQUENCE</scope>
    <source>
        <strain evidence="2">10037</strain>
    </source>
</reference>
<feature type="transmembrane region" description="Helical" evidence="1">
    <location>
        <begin position="79"/>
        <end position="98"/>
    </location>
</feature>
<name>A0A9D9I3L6_9BACT</name>
<reference evidence="2" key="2">
    <citation type="journal article" date="2021" name="PeerJ">
        <title>Extensive microbial diversity within the chicken gut microbiome revealed by metagenomics and culture.</title>
        <authorList>
            <person name="Gilroy R."/>
            <person name="Ravi A."/>
            <person name="Getino M."/>
            <person name="Pursley I."/>
            <person name="Horton D.L."/>
            <person name="Alikhan N.F."/>
            <person name="Baker D."/>
            <person name="Gharbi K."/>
            <person name="Hall N."/>
            <person name="Watson M."/>
            <person name="Adriaenssens E.M."/>
            <person name="Foster-Nyarko E."/>
            <person name="Jarju S."/>
            <person name="Secka A."/>
            <person name="Antonio M."/>
            <person name="Oren A."/>
            <person name="Chaudhuri R.R."/>
            <person name="La Ragione R."/>
            <person name="Hildebrand F."/>
            <person name="Pallen M.J."/>
        </authorList>
    </citation>
    <scope>NUCLEOTIDE SEQUENCE</scope>
    <source>
        <strain evidence="2">10037</strain>
    </source>
</reference>
<dbReference type="Proteomes" id="UP000823597">
    <property type="component" value="Unassembled WGS sequence"/>
</dbReference>
<dbReference type="EMBL" id="JADIME010000049">
    <property type="protein sequence ID" value="MBO8465321.1"/>
    <property type="molecule type" value="Genomic_DNA"/>
</dbReference>
<dbReference type="PANTHER" id="PTHR35867:SF1">
    <property type="entry name" value="PROTEIN RSEC"/>
    <property type="match status" value="1"/>
</dbReference>
<evidence type="ECO:0000256" key="1">
    <source>
        <dbReference type="SAM" id="Phobius"/>
    </source>
</evidence>